<reference evidence="2" key="1">
    <citation type="submission" date="2021-04" db="EMBL/GenBank/DDBJ databases">
        <authorList>
            <consortium name="Wellcome Sanger Institute Data Sharing"/>
        </authorList>
    </citation>
    <scope>NUCLEOTIDE SEQUENCE [LARGE SCALE GENOMIC DNA]</scope>
</reference>
<dbReference type="PANTHER" id="PTHR12156:SF30">
    <property type="entry name" value="PLECKSTRIN HOMOLOGY-LIKE DOMAIN FAMILY B MEMBER 1 ISOFORM X1"/>
    <property type="match status" value="1"/>
</dbReference>
<feature type="region of interest" description="Disordered" evidence="1">
    <location>
        <begin position="368"/>
        <end position="404"/>
    </location>
</feature>
<feature type="compositionally biased region" description="Polar residues" evidence="1">
    <location>
        <begin position="383"/>
        <end position="395"/>
    </location>
</feature>
<evidence type="ECO:0000256" key="1">
    <source>
        <dbReference type="SAM" id="MobiDB-lite"/>
    </source>
</evidence>
<evidence type="ECO:0000313" key="2">
    <source>
        <dbReference type="Ensembl" id="ENSSAUP00010003723.1"/>
    </source>
</evidence>
<reference evidence="2" key="3">
    <citation type="submission" date="2025-09" db="UniProtKB">
        <authorList>
            <consortium name="Ensembl"/>
        </authorList>
    </citation>
    <scope>IDENTIFICATION</scope>
</reference>
<dbReference type="GeneTree" id="ENSGT00940000156371"/>
<dbReference type="PANTHER" id="PTHR12156">
    <property type="entry name" value="PLECKSTRIN HOMOLOGY-LIKE DOMAIN, FAMILY B, MEMBER 3"/>
    <property type="match status" value="1"/>
</dbReference>
<reference evidence="2" key="2">
    <citation type="submission" date="2025-08" db="UniProtKB">
        <authorList>
            <consortium name="Ensembl"/>
        </authorList>
    </citation>
    <scope>IDENTIFICATION</scope>
</reference>
<feature type="region of interest" description="Disordered" evidence="1">
    <location>
        <begin position="25"/>
        <end position="214"/>
    </location>
</feature>
<dbReference type="InterPro" id="IPR052212">
    <property type="entry name" value="PH-like_domain"/>
</dbReference>
<organism evidence="2 3">
    <name type="scientific">Sparus aurata</name>
    <name type="common">Gilthead sea bream</name>
    <dbReference type="NCBI Taxonomy" id="8175"/>
    <lineage>
        <taxon>Eukaryota</taxon>
        <taxon>Metazoa</taxon>
        <taxon>Chordata</taxon>
        <taxon>Craniata</taxon>
        <taxon>Vertebrata</taxon>
        <taxon>Euteleostomi</taxon>
        <taxon>Actinopterygii</taxon>
        <taxon>Neopterygii</taxon>
        <taxon>Teleostei</taxon>
        <taxon>Neoteleostei</taxon>
        <taxon>Acanthomorphata</taxon>
        <taxon>Eupercaria</taxon>
        <taxon>Spariformes</taxon>
        <taxon>Sparidae</taxon>
        <taxon>Sparus</taxon>
    </lineage>
</organism>
<name>A0A671TP06_SPAAU</name>
<dbReference type="GO" id="GO:0070507">
    <property type="term" value="P:regulation of microtubule cytoskeleton organization"/>
    <property type="evidence" value="ECO:0007669"/>
    <property type="project" value="TreeGrafter"/>
</dbReference>
<dbReference type="OMA" id="LHNTADP"/>
<feature type="compositionally biased region" description="Polar residues" evidence="1">
    <location>
        <begin position="28"/>
        <end position="60"/>
    </location>
</feature>
<evidence type="ECO:0008006" key="4">
    <source>
        <dbReference type="Google" id="ProtNLM"/>
    </source>
</evidence>
<dbReference type="AlphaFoldDB" id="A0A671TP06"/>
<sequence length="417" mass="45039">METLQRRKSALEASLRAAECNRKYLSVPGSQPSRPLSVLSNSDRPPSASRTFSYMTSSSVPPSPRQGERQLSPNGLLRHSHSRHQSQDSLLLSSATDGSSLLSSYGQPLPRSPRVKSGAASVPSSPRMGRRLYSQGKAGGDSRQRKYSTGSLNSLGLHSRSLPRLHNAADPPALSLPSRHSVGSHRGVGSAGPRRSLSSLEQPPDVTVPASMPCTPRRASLASLSSLGVDMDGTGLDLSFGERRLSFGKGGLGAGQRVGSISSLNGKEELRDYHQHQRDERLREQKVQRLECQRLETILNLCTELGHVEREPAGSAVSDLQKINKELEKLQVSDDESVFSDSPSSTAPESCFGGKARDFQLAEEQQVSQRQQSLYRDARSHSPAISLNSSAPSPSTHHRAKVSSTQFTIHVNVRSGG</sequence>
<feature type="compositionally biased region" description="Polar residues" evidence="1">
    <location>
        <begin position="147"/>
        <end position="156"/>
    </location>
</feature>
<protein>
    <recommendedName>
        <fullName evidence="4">Pleckstrin homology-like domain, family B, member 2b</fullName>
    </recommendedName>
</protein>
<feature type="region of interest" description="Disordered" evidence="1">
    <location>
        <begin position="332"/>
        <end position="353"/>
    </location>
</feature>
<feature type="compositionally biased region" description="Low complexity" evidence="1">
    <location>
        <begin position="87"/>
        <end position="104"/>
    </location>
</feature>
<accession>A0A671TP06</accession>
<feature type="compositionally biased region" description="Polar residues" evidence="1">
    <location>
        <begin position="339"/>
        <end position="348"/>
    </location>
</feature>
<evidence type="ECO:0000313" key="3">
    <source>
        <dbReference type="Proteomes" id="UP000472265"/>
    </source>
</evidence>
<dbReference type="GO" id="GO:0045180">
    <property type="term" value="C:basal cortex"/>
    <property type="evidence" value="ECO:0007669"/>
    <property type="project" value="TreeGrafter"/>
</dbReference>
<keyword evidence="3" id="KW-1185">Reference proteome</keyword>
<proteinExistence type="predicted"/>
<dbReference type="InParanoid" id="A0A671TP06"/>
<dbReference type="Ensembl" id="ENSSAUT00010004016.1">
    <property type="protein sequence ID" value="ENSSAUP00010003723.1"/>
    <property type="gene ID" value="ENSSAUG00010001959.1"/>
</dbReference>
<dbReference type="Proteomes" id="UP000472265">
    <property type="component" value="Chromosome 13"/>
</dbReference>